<dbReference type="Proteomes" id="UP000828941">
    <property type="component" value="Chromosome 6"/>
</dbReference>
<dbReference type="EMBL" id="CM039431">
    <property type="protein sequence ID" value="KAI4337524.1"/>
    <property type="molecule type" value="Genomic_DNA"/>
</dbReference>
<reference evidence="1 2" key="1">
    <citation type="journal article" date="2022" name="DNA Res.">
        <title>Chromosomal-level genome assembly of the orchid tree Bauhinia variegata (Leguminosae; Cercidoideae) supports the allotetraploid origin hypothesis of Bauhinia.</title>
        <authorList>
            <person name="Zhong Y."/>
            <person name="Chen Y."/>
            <person name="Zheng D."/>
            <person name="Pang J."/>
            <person name="Liu Y."/>
            <person name="Luo S."/>
            <person name="Meng S."/>
            <person name="Qian L."/>
            <person name="Wei D."/>
            <person name="Dai S."/>
            <person name="Zhou R."/>
        </authorList>
    </citation>
    <scope>NUCLEOTIDE SEQUENCE [LARGE SCALE GENOMIC DNA]</scope>
    <source>
        <strain evidence="1">BV-YZ2020</strain>
    </source>
</reference>
<evidence type="ECO:0000313" key="1">
    <source>
        <dbReference type="EMBL" id="KAI4337524.1"/>
    </source>
</evidence>
<proteinExistence type="predicted"/>
<sequence length="285" mass="31396">MDVESVAATLRTPELDDDGRIKRTGEGKSTSLLGGSEDQSGADRVWNMLVALGNVALASAFAQILFDIQDTLESSKPENEEMKKATKIGLFTMVVFFLLCACTGYAAFGAETAGNILTGPKPLKPFWLMYLGNVFIVVHLVGAYQVIMQPVYRGVETFAAKTWPSSSFVTREYPLRIAKITFSVNMLRLVWRTLFVVVATVLAMAMPFFNDMLALLGALGFWPLVVYFPVEMSIVNLKTKKGSLRWFGLQLLSLLCLLVSVATACAAVRGLSRGLAKYKPFMYKE</sequence>
<protein>
    <submittedName>
        <fullName evidence="1">Uncharacterized protein</fullName>
    </submittedName>
</protein>
<name>A0ACB9NNY3_BAUVA</name>
<comment type="caution">
    <text evidence="1">The sequence shown here is derived from an EMBL/GenBank/DDBJ whole genome shotgun (WGS) entry which is preliminary data.</text>
</comment>
<keyword evidence="2" id="KW-1185">Reference proteome</keyword>
<evidence type="ECO:0000313" key="2">
    <source>
        <dbReference type="Proteomes" id="UP000828941"/>
    </source>
</evidence>
<accession>A0ACB9NNY3</accession>
<gene>
    <name evidence="1" type="ORF">L6164_015929</name>
</gene>
<organism evidence="1 2">
    <name type="scientific">Bauhinia variegata</name>
    <name type="common">Purple orchid tree</name>
    <name type="synonym">Phanera variegata</name>
    <dbReference type="NCBI Taxonomy" id="167791"/>
    <lineage>
        <taxon>Eukaryota</taxon>
        <taxon>Viridiplantae</taxon>
        <taxon>Streptophyta</taxon>
        <taxon>Embryophyta</taxon>
        <taxon>Tracheophyta</taxon>
        <taxon>Spermatophyta</taxon>
        <taxon>Magnoliopsida</taxon>
        <taxon>eudicotyledons</taxon>
        <taxon>Gunneridae</taxon>
        <taxon>Pentapetalae</taxon>
        <taxon>rosids</taxon>
        <taxon>fabids</taxon>
        <taxon>Fabales</taxon>
        <taxon>Fabaceae</taxon>
        <taxon>Cercidoideae</taxon>
        <taxon>Cercideae</taxon>
        <taxon>Bauhiniinae</taxon>
        <taxon>Bauhinia</taxon>
    </lineage>
</organism>